<evidence type="ECO:0000259" key="19">
    <source>
        <dbReference type="PROSITE" id="PS50157"/>
    </source>
</evidence>
<reference evidence="21" key="2">
    <citation type="submission" date="2017-12" db="EMBL/GenBank/DDBJ databases">
        <title>Genome sequence of the Bar-tailed Godwit (Limosa lapponica baueri).</title>
        <authorList>
            <person name="Lima N.C.B."/>
            <person name="Parody-Merino A.M."/>
            <person name="Battley P.F."/>
            <person name="Fidler A.E."/>
            <person name="Prosdocimi F."/>
        </authorList>
    </citation>
    <scope>NUCLEOTIDE SEQUENCE [LARGE SCALE GENOMIC DNA]</scope>
</reference>
<dbReference type="GO" id="GO:0000978">
    <property type="term" value="F:RNA polymerase II cis-regulatory region sequence-specific DNA binding"/>
    <property type="evidence" value="ECO:0007669"/>
    <property type="project" value="TreeGrafter"/>
</dbReference>
<feature type="region of interest" description="Disordered" evidence="18">
    <location>
        <begin position="1"/>
        <end position="27"/>
    </location>
</feature>
<accession>A0A2I0T856</accession>
<keyword evidence="9" id="KW-0805">Transcription regulation</keyword>
<dbReference type="GO" id="GO:0008270">
    <property type="term" value="F:zinc ion binding"/>
    <property type="evidence" value="ECO:0007669"/>
    <property type="project" value="UniProtKB-KW"/>
</dbReference>
<dbReference type="AlphaFoldDB" id="A0A2I0T856"/>
<evidence type="ECO:0000256" key="16">
    <source>
        <dbReference type="ARBA" id="ARBA00078155"/>
    </source>
</evidence>
<dbReference type="PANTHER" id="PTHR16515:SF53">
    <property type="entry name" value="ZINC FINGER PROTEIN 683"/>
    <property type="match status" value="1"/>
</dbReference>
<evidence type="ECO:0000256" key="4">
    <source>
        <dbReference type="ARBA" id="ARBA00022723"/>
    </source>
</evidence>
<keyword evidence="8" id="KW-0391">Immunity</keyword>
<feature type="domain" description="C2H2-type" evidence="19">
    <location>
        <begin position="31"/>
        <end position="58"/>
    </location>
</feature>
<evidence type="ECO:0000256" key="7">
    <source>
        <dbReference type="ARBA" id="ARBA00022833"/>
    </source>
</evidence>
<dbReference type="GO" id="GO:0005634">
    <property type="term" value="C:nucleus"/>
    <property type="evidence" value="ECO:0007669"/>
    <property type="project" value="UniProtKB-SubCell"/>
</dbReference>
<evidence type="ECO:0000256" key="17">
    <source>
        <dbReference type="PROSITE-ProRule" id="PRU00042"/>
    </source>
</evidence>
<dbReference type="InterPro" id="IPR036236">
    <property type="entry name" value="Znf_C2H2_sf"/>
</dbReference>
<comment type="similarity">
    <text evidence="2">Belongs to the krueppel C2H2-type zinc-finger protein family.</text>
</comment>
<dbReference type="GO" id="GO:0005737">
    <property type="term" value="C:cytoplasm"/>
    <property type="evidence" value="ECO:0007669"/>
    <property type="project" value="TreeGrafter"/>
</dbReference>
<evidence type="ECO:0000256" key="14">
    <source>
        <dbReference type="ARBA" id="ARBA00074461"/>
    </source>
</evidence>
<evidence type="ECO:0000256" key="15">
    <source>
        <dbReference type="ARBA" id="ARBA00075301"/>
    </source>
</evidence>
<dbReference type="GO" id="GO:0003700">
    <property type="term" value="F:DNA-binding transcription factor activity"/>
    <property type="evidence" value="ECO:0007669"/>
    <property type="project" value="TreeGrafter"/>
</dbReference>
<dbReference type="Gene3D" id="3.30.160.60">
    <property type="entry name" value="Classic Zinc Finger"/>
    <property type="match status" value="2"/>
</dbReference>
<evidence type="ECO:0000256" key="18">
    <source>
        <dbReference type="SAM" id="MobiDB-lite"/>
    </source>
</evidence>
<dbReference type="Pfam" id="PF00096">
    <property type="entry name" value="zf-C2H2"/>
    <property type="match status" value="2"/>
</dbReference>
<dbReference type="PANTHER" id="PTHR16515">
    <property type="entry name" value="PR DOMAIN ZINC FINGER PROTEIN"/>
    <property type="match status" value="1"/>
</dbReference>
<dbReference type="PROSITE" id="PS00028">
    <property type="entry name" value="ZINC_FINGER_C2H2_1"/>
    <property type="match status" value="2"/>
</dbReference>
<keyword evidence="4" id="KW-0479">Metal-binding</keyword>
<keyword evidence="21" id="KW-1185">Reference proteome</keyword>
<keyword evidence="13" id="KW-0539">Nucleus</keyword>
<evidence type="ECO:0000256" key="3">
    <source>
        <dbReference type="ARBA" id="ARBA00022588"/>
    </source>
</evidence>
<dbReference type="GO" id="GO:0045165">
    <property type="term" value="P:cell fate commitment"/>
    <property type="evidence" value="ECO:0007669"/>
    <property type="project" value="TreeGrafter"/>
</dbReference>
<evidence type="ECO:0000256" key="9">
    <source>
        <dbReference type="ARBA" id="ARBA00023015"/>
    </source>
</evidence>
<evidence type="ECO:0000256" key="11">
    <source>
        <dbReference type="ARBA" id="ARBA00023130"/>
    </source>
</evidence>
<organism evidence="20 21">
    <name type="scientific">Limosa lapponica baueri</name>
    <dbReference type="NCBI Taxonomy" id="1758121"/>
    <lineage>
        <taxon>Eukaryota</taxon>
        <taxon>Metazoa</taxon>
        <taxon>Chordata</taxon>
        <taxon>Craniata</taxon>
        <taxon>Vertebrata</taxon>
        <taxon>Euteleostomi</taxon>
        <taxon>Archelosauria</taxon>
        <taxon>Archosauria</taxon>
        <taxon>Dinosauria</taxon>
        <taxon>Saurischia</taxon>
        <taxon>Theropoda</taxon>
        <taxon>Coelurosauria</taxon>
        <taxon>Aves</taxon>
        <taxon>Neognathae</taxon>
        <taxon>Neoaves</taxon>
        <taxon>Charadriiformes</taxon>
        <taxon>Scolopacidae</taxon>
        <taxon>Limosa</taxon>
    </lineage>
</organism>
<evidence type="ECO:0000256" key="12">
    <source>
        <dbReference type="ARBA" id="ARBA00023163"/>
    </source>
</evidence>
<dbReference type="GO" id="GO:0006357">
    <property type="term" value="P:regulation of transcription by RNA polymerase II"/>
    <property type="evidence" value="ECO:0007669"/>
    <property type="project" value="TreeGrafter"/>
</dbReference>
<keyword evidence="12" id="KW-0804">Transcription</keyword>
<dbReference type="SUPFAM" id="SSF57667">
    <property type="entry name" value="beta-beta-alpha zinc fingers"/>
    <property type="match status" value="1"/>
</dbReference>
<gene>
    <name evidence="20" type="ORF">llap_19716</name>
</gene>
<dbReference type="GO" id="GO:0051239">
    <property type="term" value="P:regulation of multicellular organismal process"/>
    <property type="evidence" value="ECO:0007669"/>
    <property type="project" value="UniProtKB-ARBA"/>
</dbReference>
<protein>
    <recommendedName>
        <fullName evidence="14">Tissue-resident T-cell transcription regulator protein ZNF683</fullName>
    </recommendedName>
    <alternativeName>
        <fullName evidence="15">Homolog of Blimp-1 in T-cell</fullName>
    </alternativeName>
    <alternativeName>
        <fullName evidence="16">Zinc finger protein 683</fullName>
    </alternativeName>
</protein>
<evidence type="ECO:0000256" key="8">
    <source>
        <dbReference type="ARBA" id="ARBA00022859"/>
    </source>
</evidence>
<feature type="domain" description="C2H2-type" evidence="19">
    <location>
        <begin position="59"/>
        <end position="86"/>
    </location>
</feature>
<dbReference type="OrthoDB" id="8113227at2759"/>
<feature type="region of interest" description="Disordered" evidence="18">
    <location>
        <begin position="79"/>
        <end position="111"/>
    </location>
</feature>
<evidence type="ECO:0000256" key="1">
    <source>
        <dbReference type="ARBA" id="ARBA00004123"/>
    </source>
</evidence>
<dbReference type="InterPro" id="IPR013087">
    <property type="entry name" value="Znf_C2H2_type"/>
</dbReference>
<dbReference type="GO" id="GO:0002250">
    <property type="term" value="P:adaptive immune response"/>
    <property type="evidence" value="ECO:0007669"/>
    <property type="project" value="UniProtKB-KW"/>
</dbReference>
<dbReference type="GO" id="GO:0045087">
    <property type="term" value="P:innate immune response"/>
    <property type="evidence" value="ECO:0007669"/>
    <property type="project" value="UniProtKB-KW"/>
</dbReference>
<dbReference type="PROSITE" id="PS50157">
    <property type="entry name" value="ZINC_FINGER_C2H2_2"/>
    <property type="match status" value="2"/>
</dbReference>
<keyword evidence="7" id="KW-0862">Zinc</keyword>
<sequence>MSQSAPEPEVPGCGVAKPPTGTVPNPGRSKYECNVCAKSFGQLSNLKVHLRVHSGERPFHCPICKKRFTQLAHLQKHQLVHTGEKPHQCPAAGPLSPRGDGAQPDVAGGST</sequence>
<keyword evidence="11" id="KW-1064">Adaptive immunity</keyword>
<dbReference type="EMBL" id="KZ515733">
    <property type="protein sequence ID" value="PKU29980.1"/>
    <property type="molecule type" value="Genomic_DNA"/>
</dbReference>
<evidence type="ECO:0000313" key="20">
    <source>
        <dbReference type="EMBL" id="PKU29980.1"/>
    </source>
</evidence>
<evidence type="ECO:0000313" key="21">
    <source>
        <dbReference type="Proteomes" id="UP000233556"/>
    </source>
</evidence>
<keyword evidence="3" id="KW-0399">Innate immunity</keyword>
<evidence type="ECO:0000256" key="5">
    <source>
        <dbReference type="ARBA" id="ARBA00022737"/>
    </source>
</evidence>
<comment type="subcellular location">
    <subcellularLocation>
        <location evidence="1">Nucleus</location>
    </subcellularLocation>
</comment>
<dbReference type="FunFam" id="3.30.160.60:FF:001272">
    <property type="entry name" value="Zinc finger protein 683"/>
    <property type="match status" value="1"/>
</dbReference>
<keyword evidence="6 17" id="KW-0863">Zinc-finger</keyword>
<evidence type="ECO:0000256" key="2">
    <source>
        <dbReference type="ARBA" id="ARBA00006991"/>
    </source>
</evidence>
<keyword evidence="10" id="KW-0238">DNA-binding</keyword>
<dbReference type="GO" id="GO:0002682">
    <property type="term" value="P:regulation of immune system process"/>
    <property type="evidence" value="ECO:0007669"/>
    <property type="project" value="UniProtKB-ARBA"/>
</dbReference>
<dbReference type="SMART" id="SM00355">
    <property type="entry name" value="ZnF_C2H2"/>
    <property type="match status" value="2"/>
</dbReference>
<dbReference type="InterPro" id="IPR050331">
    <property type="entry name" value="Zinc_finger"/>
</dbReference>
<evidence type="ECO:0000256" key="10">
    <source>
        <dbReference type="ARBA" id="ARBA00023125"/>
    </source>
</evidence>
<name>A0A2I0T856_LIMLA</name>
<reference evidence="21" key="1">
    <citation type="submission" date="2017-11" db="EMBL/GenBank/DDBJ databases">
        <authorList>
            <person name="Lima N.C."/>
            <person name="Parody-Merino A.M."/>
            <person name="Battley P.F."/>
            <person name="Fidler A.E."/>
            <person name="Prosdocimi F."/>
        </authorList>
    </citation>
    <scope>NUCLEOTIDE SEQUENCE [LARGE SCALE GENOMIC DNA]</scope>
</reference>
<dbReference type="Proteomes" id="UP000233556">
    <property type="component" value="Unassembled WGS sequence"/>
</dbReference>
<evidence type="ECO:0000256" key="6">
    <source>
        <dbReference type="ARBA" id="ARBA00022771"/>
    </source>
</evidence>
<evidence type="ECO:0000256" key="13">
    <source>
        <dbReference type="ARBA" id="ARBA00023242"/>
    </source>
</evidence>
<dbReference type="FunFam" id="3.30.160.60:FF:000132">
    <property type="entry name" value="PR domain zinc finger protein 1"/>
    <property type="match status" value="1"/>
</dbReference>
<keyword evidence="5" id="KW-0677">Repeat</keyword>
<proteinExistence type="inferred from homology"/>